<keyword evidence="1 5" id="KW-1003">Cell membrane</keyword>
<gene>
    <name evidence="6" type="ORF">C7384_101302</name>
</gene>
<evidence type="ECO:0000256" key="1">
    <source>
        <dbReference type="ARBA" id="ARBA00022475"/>
    </source>
</evidence>
<proteinExistence type="inferred from homology"/>
<feature type="transmembrane region" description="Helical" evidence="5">
    <location>
        <begin position="145"/>
        <end position="171"/>
    </location>
</feature>
<name>A0A2U1DFC1_9LACO</name>
<feature type="transmembrane region" description="Helical" evidence="5">
    <location>
        <begin position="116"/>
        <end position="139"/>
    </location>
</feature>
<dbReference type="EMBL" id="QEKT01000001">
    <property type="protein sequence ID" value="PVY86386.1"/>
    <property type="molecule type" value="Genomic_DNA"/>
</dbReference>
<keyword evidence="4 5" id="KW-0472">Membrane</keyword>
<feature type="transmembrane region" description="Helical" evidence="5">
    <location>
        <begin position="46"/>
        <end position="65"/>
    </location>
</feature>
<dbReference type="Gene3D" id="1.10.1760.20">
    <property type="match status" value="1"/>
</dbReference>
<evidence type="ECO:0000256" key="4">
    <source>
        <dbReference type="ARBA" id="ARBA00023136"/>
    </source>
</evidence>
<evidence type="ECO:0000256" key="5">
    <source>
        <dbReference type="HAMAP-Rule" id="MF_01572"/>
    </source>
</evidence>
<sequence length="185" mass="20063">MKKNKLSTRSVVAIGIGAAVFLILFKFIAIPTGIPNTQVNVAQSWLSLLTVIFGPLVGFLVAVIGHSLNDAISYGSIWWSWVIADGIYALIFGLLIKKAQLLEGKLTTRKAWYFNLGQAIANIIAWTVVAPILDIFIYSEPANKVIVQGLLSTVINIISTAVIGTALLGIYTKNKVQKGHLVKED</sequence>
<dbReference type="PANTHER" id="PTHR37815">
    <property type="entry name" value="UPF0397 PROTEIN BC_2624-RELATED"/>
    <property type="match status" value="1"/>
</dbReference>
<dbReference type="HAMAP" id="MF_01572">
    <property type="entry name" value="UPF0397"/>
    <property type="match status" value="1"/>
</dbReference>
<dbReference type="InterPro" id="IPR022914">
    <property type="entry name" value="UPF0397"/>
</dbReference>
<feature type="transmembrane region" description="Helical" evidence="5">
    <location>
        <begin position="12"/>
        <end position="34"/>
    </location>
</feature>
<dbReference type="RefSeq" id="WP_089937728.1">
    <property type="nucleotide sequence ID" value="NZ_CAKOEX010000001.1"/>
</dbReference>
<protein>
    <recommendedName>
        <fullName evidence="5">UPF0397 protein C7384_101302</fullName>
    </recommendedName>
</protein>
<accession>A0A2U1DFC1</accession>
<comment type="subcellular location">
    <subcellularLocation>
        <location evidence="5">Cell membrane</location>
        <topology evidence="5">Multi-pass membrane protein</topology>
    </subcellularLocation>
</comment>
<organism evidence="6 7">
    <name type="scientific">Convivina intestini</name>
    <dbReference type="NCBI Taxonomy" id="1505726"/>
    <lineage>
        <taxon>Bacteria</taxon>
        <taxon>Bacillati</taxon>
        <taxon>Bacillota</taxon>
        <taxon>Bacilli</taxon>
        <taxon>Lactobacillales</taxon>
        <taxon>Lactobacillaceae</taxon>
        <taxon>Convivina</taxon>
    </lineage>
</organism>
<keyword evidence="2 5" id="KW-0812">Transmembrane</keyword>
<dbReference type="PANTHER" id="PTHR37815:SF3">
    <property type="entry name" value="UPF0397 PROTEIN SPR0429"/>
    <property type="match status" value="1"/>
</dbReference>
<evidence type="ECO:0000313" key="7">
    <source>
        <dbReference type="Proteomes" id="UP000245433"/>
    </source>
</evidence>
<dbReference type="Proteomes" id="UP000245433">
    <property type="component" value="Unassembled WGS sequence"/>
</dbReference>
<evidence type="ECO:0000256" key="3">
    <source>
        <dbReference type="ARBA" id="ARBA00022989"/>
    </source>
</evidence>
<dbReference type="InterPro" id="IPR009825">
    <property type="entry name" value="ECF_substrate-spec-like"/>
</dbReference>
<evidence type="ECO:0000256" key="2">
    <source>
        <dbReference type="ARBA" id="ARBA00022692"/>
    </source>
</evidence>
<evidence type="ECO:0000313" key="6">
    <source>
        <dbReference type="EMBL" id="PVY86386.1"/>
    </source>
</evidence>
<keyword evidence="3 5" id="KW-1133">Transmembrane helix</keyword>
<dbReference type="AlphaFoldDB" id="A0A2U1DFC1"/>
<dbReference type="GO" id="GO:0005886">
    <property type="term" value="C:plasma membrane"/>
    <property type="evidence" value="ECO:0007669"/>
    <property type="project" value="UniProtKB-SubCell"/>
</dbReference>
<dbReference type="Pfam" id="PF07155">
    <property type="entry name" value="ECF-ribofla_trS"/>
    <property type="match status" value="1"/>
</dbReference>
<dbReference type="OrthoDB" id="4550662at2"/>
<dbReference type="NCBIfam" id="NF010182">
    <property type="entry name" value="PRK13661.1"/>
    <property type="match status" value="1"/>
</dbReference>
<reference evidence="6 7" key="1">
    <citation type="submission" date="2018-04" db="EMBL/GenBank/DDBJ databases">
        <title>Genomic Encyclopedia of Type Strains, Phase IV (KMG-IV): sequencing the most valuable type-strain genomes for metagenomic binning, comparative biology and taxonomic classification.</title>
        <authorList>
            <person name="Goeker M."/>
        </authorList>
    </citation>
    <scope>NUCLEOTIDE SEQUENCE [LARGE SCALE GENOMIC DNA]</scope>
    <source>
        <strain evidence="6 7">DSM 28795</strain>
    </source>
</reference>
<comment type="similarity">
    <text evidence="5">Belongs to the UPF0397 family.</text>
</comment>
<comment type="caution">
    <text evidence="6">The sequence shown here is derived from an EMBL/GenBank/DDBJ whole genome shotgun (WGS) entry which is preliminary data.</text>
</comment>
<keyword evidence="7" id="KW-1185">Reference proteome</keyword>
<feature type="transmembrane region" description="Helical" evidence="5">
    <location>
        <begin position="77"/>
        <end position="96"/>
    </location>
</feature>